<dbReference type="Proteomes" id="UP000596092">
    <property type="component" value="Chromosome"/>
</dbReference>
<reference evidence="4 5" key="1">
    <citation type="submission" date="2020-05" db="EMBL/GenBank/DDBJ databases">
        <title>Complete genome of Desulfobulbus oligotrophicus.</title>
        <authorList>
            <person name="Podar M."/>
        </authorList>
    </citation>
    <scope>NUCLEOTIDE SEQUENCE [LARGE SCALE GENOMIC DNA]</scope>
    <source>
        <strain evidence="4 5">Prop6</strain>
    </source>
</reference>
<dbReference type="RefSeq" id="WP_199262345.1">
    <property type="nucleotide sequence ID" value="NZ_CP054140.1"/>
</dbReference>
<dbReference type="PANTHER" id="PTHR43673">
    <property type="entry name" value="NAD(P)H NITROREDUCTASE YDGI-RELATED"/>
    <property type="match status" value="1"/>
</dbReference>
<name>A0A7T6AR95_9BACT</name>
<dbReference type="Gene3D" id="3.40.109.10">
    <property type="entry name" value="NADH Oxidase"/>
    <property type="match status" value="1"/>
</dbReference>
<keyword evidence="5" id="KW-1185">Reference proteome</keyword>
<evidence type="ECO:0000313" key="4">
    <source>
        <dbReference type="EMBL" id="QQG66305.1"/>
    </source>
</evidence>
<dbReference type="KEGG" id="dog:HP555_10740"/>
<sequence length="181" mass="20526">MKFSALIRYRQSVRTYAARPVEPEKLDQLIEAVRLAPSASNSQPWKLIMVTDPLLKDQVAHATYSTFVAFNRFVPQAPVLAVFVIERPKMITQIGGALKKRDFSLIDIGIAATHFCLQATALGLSTCMLGWFDEKTVQRVLQIPRHKRIGLLISLGYAAEDDLIRTKKRKNKENMSSYNQY</sequence>
<organism evidence="4 5">
    <name type="scientific">Desulfobulbus oligotrophicus</name>
    <dbReference type="NCBI Taxonomy" id="1909699"/>
    <lineage>
        <taxon>Bacteria</taxon>
        <taxon>Pseudomonadati</taxon>
        <taxon>Thermodesulfobacteriota</taxon>
        <taxon>Desulfobulbia</taxon>
        <taxon>Desulfobulbales</taxon>
        <taxon>Desulfobulbaceae</taxon>
        <taxon>Desulfobulbus</taxon>
    </lineage>
</organism>
<proteinExistence type="inferred from homology"/>
<keyword evidence="2" id="KW-0560">Oxidoreductase</keyword>
<dbReference type="SUPFAM" id="SSF55469">
    <property type="entry name" value="FMN-dependent nitroreductase-like"/>
    <property type="match status" value="1"/>
</dbReference>
<evidence type="ECO:0000313" key="5">
    <source>
        <dbReference type="Proteomes" id="UP000596092"/>
    </source>
</evidence>
<dbReference type="Pfam" id="PF00881">
    <property type="entry name" value="Nitroreductase"/>
    <property type="match status" value="1"/>
</dbReference>
<evidence type="ECO:0000256" key="1">
    <source>
        <dbReference type="ARBA" id="ARBA00007118"/>
    </source>
</evidence>
<dbReference type="AlphaFoldDB" id="A0A7T6AR95"/>
<evidence type="ECO:0000259" key="3">
    <source>
        <dbReference type="Pfam" id="PF00881"/>
    </source>
</evidence>
<dbReference type="InterPro" id="IPR029479">
    <property type="entry name" value="Nitroreductase"/>
</dbReference>
<feature type="domain" description="Nitroreductase" evidence="3">
    <location>
        <begin position="7"/>
        <end position="157"/>
    </location>
</feature>
<dbReference type="PANTHER" id="PTHR43673:SF10">
    <property type="entry name" value="NADH DEHYDROGENASE_NAD(P)H NITROREDUCTASE XCC3605-RELATED"/>
    <property type="match status" value="1"/>
</dbReference>
<accession>A0A7T6AR95</accession>
<gene>
    <name evidence="4" type="ORF">HP555_10740</name>
</gene>
<protein>
    <submittedName>
        <fullName evidence="4">Nitroreductase family protein</fullName>
    </submittedName>
</protein>
<dbReference type="EMBL" id="CP054140">
    <property type="protein sequence ID" value="QQG66305.1"/>
    <property type="molecule type" value="Genomic_DNA"/>
</dbReference>
<evidence type="ECO:0000256" key="2">
    <source>
        <dbReference type="ARBA" id="ARBA00023002"/>
    </source>
</evidence>
<comment type="similarity">
    <text evidence="1">Belongs to the nitroreductase family.</text>
</comment>
<dbReference type="GO" id="GO:0016491">
    <property type="term" value="F:oxidoreductase activity"/>
    <property type="evidence" value="ECO:0007669"/>
    <property type="project" value="UniProtKB-KW"/>
</dbReference>
<dbReference type="InterPro" id="IPR000415">
    <property type="entry name" value="Nitroreductase-like"/>
</dbReference>